<comment type="caution">
    <text evidence="1">The sequence shown here is derived from an EMBL/GenBank/DDBJ whole genome shotgun (WGS) entry which is preliminary data.</text>
</comment>
<accession>A0A8K0GB02</accession>
<dbReference type="PANTHER" id="PTHR15682:SF2">
    <property type="entry name" value="UNHEALTHY RIBOSOME BIOGENESIS PROTEIN 2 HOMOLOG"/>
    <property type="match status" value="1"/>
</dbReference>
<dbReference type="OrthoDB" id="160374at2759"/>
<organism evidence="1 2">
    <name type="scientific">Ignelater luminosus</name>
    <name type="common">Cucubano</name>
    <name type="synonym">Pyrophorus luminosus</name>
    <dbReference type="NCBI Taxonomy" id="2038154"/>
    <lineage>
        <taxon>Eukaryota</taxon>
        <taxon>Metazoa</taxon>
        <taxon>Ecdysozoa</taxon>
        <taxon>Arthropoda</taxon>
        <taxon>Hexapoda</taxon>
        <taxon>Insecta</taxon>
        <taxon>Pterygota</taxon>
        <taxon>Neoptera</taxon>
        <taxon>Endopterygota</taxon>
        <taxon>Coleoptera</taxon>
        <taxon>Polyphaga</taxon>
        <taxon>Elateriformia</taxon>
        <taxon>Elateroidea</taxon>
        <taxon>Elateridae</taxon>
        <taxon>Agrypninae</taxon>
        <taxon>Pyrophorini</taxon>
        <taxon>Ignelater</taxon>
    </lineage>
</organism>
<proteinExistence type="predicted"/>
<protein>
    <submittedName>
        <fullName evidence="1">Uncharacterized protein</fullName>
    </submittedName>
</protein>
<keyword evidence="2" id="KW-1185">Reference proteome</keyword>
<reference evidence="1" key="1">
    <citation type="submission" date="2019-08" db="EMBL/GenBank/DDBJ databases">
        <title>The genome of the North American firefly Photinus pyralis.</title>
        <authorList>
            <consortium name="Photinus pyralis genome working group"/>
            <person name="Fallon T.R."/>
            <person name="Sander Lower S.E."/>
            <person name="Weng J.-K."/>
        </authorList>
    </citation>
    <scope>NUCLEOTIDE SEQUENCE</scope>
    <source>
        <strain evidence="1">TRF0915ILg1</strain>
        <tissue evidence="1">Whole body</tissue>
    </source>
</reference>
<dbReference type="InterPro" id="IPR052609">
    <property type="entry name" value="Ribosome_Biogenesis_Reg"/>
</dbReference>
<sequence>MSLTKELLGILRNSEEPLCKRLKIADNAFKSIELPIQHKEAVLLKWLRKTTRSDEPEAWNLLLNWLTSQQMQNLNKSDTKEECRLLMETIIRRIEKSNNVNAIINCAFTIMVNRSFQYFYKIEPKEYCYFVAKILLRVENEEQLCSFLKNEQLFNRDLISSERFYQCFMEEVLPHLGLIAEKFCNNKAVFQEIAKIVEKCLFHRNYKHFSGAFKLLMDEVEDTKEIPPQLHKLLCEINGFWIDYKGNLYYVYKLIFHSYCASYNNDFQIIYKFFIVLLQIAGFDMANYYKLDKLKEYESKRAKLNQSVMILKELLNVLINNTVDINAELKEITFSDLIRNLTLLILSLTKQPNENIYEYLNCLIILDPLAVEKILDNILAYIMVSNKKNMKAQYKKFFTSLFEVFVKLHRIPTIISRILAITKVALEGKYEFNKSNINLSIQYEEEELTINDPVVQDMIPNDVLNYFTQCITTLPKWQVINIFLTFRYHLEHAVATDLSRDFPRPALYAWEIGNIEIICILLSQFLCSVRVAEHTVPTLMVEKFVKIMEELKVVLSNFGSSLVKLEHNPVLMRAYLNVCYSWGELYINLAYYSSNGEVVFQRTLDSDSSACNITYLHPYLSRDQWCLISQRIANFGEKPCKQIMHKLYIQKLKALLLFEEDINEETISSIRTSILSVIDDHWRDLIFDQLVLDEIISKSNALFHIAEIVLEDIVKTYNYQQLNSFFDCKELISAMLYMCVYKLNKAFKRKQKRGTQTRISLSSKIFPSITENLFLNQTEDLQPLIETFLKEIKVEVDNSSLNKELICVVNEKDLFDYMNVIKNIPVVQYDNANIQQTLVIHFICICIDLRYSYVEYVDLIGTYESILLGLIQNCNTSLKFLVTPFDTLKIIINKFSRYLELFTLIIQNVLKNEDDLEFLNNTIQFLTKSLNQEKYLLCTVEILNAINK</sequence>
<dbReference type="PANTHER" id="PTHR15682">
    <property type="entry name" value="UNHEALTHY RIBOSOME BIOGENESIS PROTEIN 2 HOMOLOG"/>
    <property type="match status" value="1"/>
</dbReference>
<dbReference type="AlphaFoldDB" id="A0A8K0GB02"/>
<gene>
    <name evidence="1" type="ORF">ILUMI_13873</name>
</gene>
<dbReference type="GO" id="GO:0042254">
    <property type="term" value="P:ribosome biogenesis"/>
    <property type="evidence" value="ECO:0007669"/>
    <property type="project" value="TreeGrafter"/>
</dbReference>
<evidence type="ECO:0000313" key="2">
    <source>
        <dbReference type="Proteomes" id="UP000801492"/>
    </source>
</evidence>
<evidence type="ECO:0000313" key="1">
    <source>
        <dbReference type="EMBL" id="KAF2892291.1"/>
    </source>
</evidence>
<dbReference type="Proteomes" id="UP000801492">
    <property type="component" value="Unassembled WGS sequence"/>
</dbReference>
<feature type="non-terminal residue" evidence="1">
    <location>
        <position position="1"/>
    </location>
</feature>
<name>A0A8K0GB02_IGNLU</name>
<dbReference type="GO" id="GO:0005730">
    <property type="term" value="C:nucleolus"/>
    <property type="evidence" value="ECO:0007669"/>
    <property type="project" value="TreeGrafter"/>
</dbReference>
<dbReference type="EMBL" id="VTPC01008821">
    <property type="protein sequence ID" value="KAF2892291.1"/>
    <property type="molecule type" value="Genomic_DNA"/>
</dbReference>